<dbReference type="AlphaFoldDB" id="A0A7W2EI08"/>
<dbReference type="PANTHER" id="PTHR30629:SF2">
    <property type="entry name" value="PROPHAGE INTEGRASE INTS-RELATED"/>
    <property type="match status" value="1"/>
</dbReference>
<name>A0A7W2EI08_9BURK</name>
<dbReference type="Proteomes" id="UP000566711">
    <property type="component" value="Unassembled WGS sequence"/>
</dbReference>
<dbReference type="Pfam" id="PF13356">
    <property type="entry name" value="Arm-DNA-bind_3"/>
    <property type="match status" value="1"/>
</dbReference>
<accession>A0A7W2EI08</accession>
<evidence type="ECO:0000256" key="3">
    <source>
        <dbReference type="ARBA" id="ARBA00023125"/>
    </source>
</evidence>
<dbReference type="InterPro" id="IPR038488">
    <property type="entry name" value="Integrase_DNA-bd_sf"/>
</dbReference>
<keyword evidence="4" id="KW-0233">DNA recombination</keyword>
<dbReference type="InterPro" id="IPR044068">
    <property type="entry name" value="CB"/>
</dbReference>
<dbReference type="RefSeq" id="WP_182218178.1">
    <property type="nucleotide sequence ID" value="NZ_JACEZS010000010.1"/>
</dbReference>
<dbReference type="SUPFAM" id="SSF56349">
    <property type="entry name" value="DNA breaking-rejoining enzymes"/>
    <property type="match status" value="1"/>
</dbReference>
<evidence type="ECO:0000259" key="6">
    <source>
        <dbReference type="PROSITE" id="PS51898"/>
    </source>
</evidence>
<dbReference type="PROSITE" id="PS51900">
    <property type="entry name" value="CB"/>
    <property type="match status" value="1"/>
</dbReference>
<keyword evidence="3 5" id="KW-0238">DNA-binding</keyword>
<protein>
    <submittedName>
        <fullName evidence="8">Tyrosine-type recombinase/integrase</fullName>
    </submittedName>
</protein>
<evidence type="ECO:0000256" key="5">
    <source>
        <dbReference type="PROSITE-ProRule" id="PRU01248"/>
    </source>
</evidence>
<feature type="domain" description="Core-binding (CB)" evidence="7">
    <location>
        <begin position="165"/>
        <end position="246"/>
    </location>
</feature>
<comment type="similarity">
    <text evidence="1">Belongs to the 'phage' integrase family.</text>
</comment>
<keyword evidence="2" id="KW-0229">DNA integration</keyword>
<comment type="caution">
    <text evidence="8">The sequence shown here is derived from an EMBL/GenBank/DDBJ whole genome shotgun (WGS) entry which is preliminary data.</text>
</comment>
<dbReference type="InterPro" id="IPR010998">
    <property type="entry name" value="Integrase_recombinase_N"/>
</dbReference>
<dbReference type="GO" id="GO:0006310">
    <property type="term" value="P:DNA recombination"/>
    <property type="evidence" value="ECO:0007669"/>
    <property type="project" value="UniProtKB-KW"/>
</dbReference>
<evidence type="ECO:0000313" key="9">
    <source>
        <dbReference type="Proteomes" id="UP000566711"/>
    </source>
</evidence>
<sequence>MLHVNWRCCLLSVRSASKLEKKNRRSMIELDWAGCVVEGQSVSSVLVVLVEDYQPMKLPHPQKIETQFCFTKATLSAKVDEFVRLSAKEQLDCYDSKAVGLIATIYRNGRINFRARVSLGRSRPSVSLGDYSPQFTVEQARAACASARLLAASGIDPRSEMRRAMTFTELFTTVYTPLAQRKRSWKDDVQKFERWLRRRFGNMPVSSITSTHISEFLTMLEKKEQLAPATVNRYRALMCAVFRVARDEGIISHNPTKNVPQLTEGAPRKRVIDDDELKAFVAACEADGSQASTLFMLLLSTGVRLGEALGAKVSDVDVDSGVWRLPQTKAGEEQIVHLSMAARGLLGKIIDDRTSGFLFPGKIPGQPMTRPAKAFARICASAGVDGSDGQVPLVIHDLRRSFCSILARRGVEPAKLMKLMRHSSINVTMKYYTHLQDRALVEASDIVGGLLTS</sequence>
<dbReference type="GO" id="GO:0003677">
    <property type="term" value="F:DNA binding"/>
    <property type="evidence" value="ECO:0007669"/>
    <property type="project" value="UniProtKB-UniRule"/>
</dbReference>
<evidence type="ECO:0000256" key="4">
    <source>
        <dbReference type="ARBA" id="ARBA00023172"/>
    </source>
</evidence>
<gene>
    <name evidence="8" type="ORF">H3H36_12970</name>
</gene>
<dbReference type="PROSITE" id="PS51898">
    <property type="entry name" value="TYR_RECOMBINASE"/>
    <property type="match status" value="1"/>
</dbReference>
<dbReference type="InterPro" id="IPR011010">
    <property type="entry name" value="DNA_brk_join_enz"/>
</dbReference>
<evidence type="ECO:0000256" key="1">
    <source>
        <dbReference type="ARBA" id="ARBA00008857"/>
    </source>
</evidence>
<dbReference type="CDD" id="cd00796">
    <property type="entry name" value="INT_Rci_Hp1_C"/>
    <property type="match status" value="1"/>
</dbReference>
<dbReference type="Gene3D" id="1.10.150.130">
    <property type="match status" value="1"/>
</dbReference>
<evidence type="ECO:0000256" key="2">
    <source>
        <dbReference type="ARBA" id="ARBA00022908"/>
    </source>
</evidence>
<reference evidence="8 9" key="1">
    <citation type="submission" date="2020-07" db="EMBL/GenBank/DDBJ databases">
        <title>Novel species isolated from subtropical streams in China.</title>
        <authorList>
            <person name="Lu H."/>
        </authorList>
    </citation>
    <scope>NUCLEOTIDE SEQUENCE [LARGE SCALE GENOMIC DNA]</scope>
    <source>
        <strain evidence="8 9">FT3S</strain>
    </source>
</reference>
<dbReference type="Pfam" id="PF00589">
    <property type="entry name" value="Phage_integrase"/>
    <property type="match status" value="1"/>
</dbReference>
<dbReference type="InterPro" id="IPR002104">
    <property type="entry name" value="Integrase_catalytic"/>
</dbReference>
<proteinExistence type="inferred from homology"/>
<dbReference type="EMBL" id="JACEZS010000010">
    <property type="protein sequence ID" value="MBA5606266.1"/>
    <property type="molecule type" value="Genomic_DNA"/>
</dbReference>
<dbReference type="PANTHER" id="PTHR30629">
    <property type="entry name" value="PROPHAGE INTEGRASE"/>
    <property type="match status" value="1"/>
</dbReference>
<keyword evidence="9" id="KW-1185">Reference proteome</keyword>
<dbReference type="Gene3D" id="3.30.160.390">
    <property type="entry name" value="Integrase, DNA-binding domain"/>
    <property type="match status" value="1"/>
</dbReference>
<dbReference type="InterPro" id="IPR025166">
    <property type="entry name" value="Integrase_DNA_bind_dom"/>
</dbReference>
<dbReference type="InterPro" id="IPR050808">
    <property type="entry name" value="Phage_Integrase"/>
</dbReference>
<dbReference type="GO" id="GO:0015074">
    <property type="term" value="P:DNA integration"/>
    <property type="evidence" value="ECO:0007669"/>
    <property type="project" value="UniProtKB-KW"/>
</dbReference>
<feature type="domain" description="Tyr recombinase" evidence="6">
    <location>
        <begin position="267"/>
        <end position="445"/>
    </location>
</feature>
<evidence type="ECO:0000259" key="7">
    <source>
        <dbReference type="PROSITE" id="PS51900"/>
    </source>
</evidence>
<dbReference type="InterPro" id="IPR013762">
    <property type="entry name" value="Integrase-like_cat_sf"/>
</dbReference>
<organism evidence="8 9">
    <name type="scientific">Rugamonas fusca</name>
    <dbReference type="NCBI Taxonomy" id="2758568"/>
    <lineage>
        <taxon>Bacteria</taxon>
        <taxon>Pseudomonadati</taxon>
        <taxon>Pseudomonadota</taxon>
        <taxon>Betaproteobacteria</taxon>
        <taxon>Burkholderiales</taxon>
        <taxon>Oxalobacteraceae</taxon>
        <taxon>Telluria group</taxon>
        <taxon>Rugamonas</taxon>
    </lineage>
</organism>
<evidence type="ECO:0000313" key="8">
    <source>
        <dbReference type="EMBL" id="MBA5606266.1"/>
    </source>
</evidence>
<dbReference type="Gene3D" id="1.10.443.10">
    <property type="entry name" value="Intergrase catalytic core"/>
    <property type="match status" value="1"/>
</dbReference>
<dbReference type="InterPro" id="IPR053876">
    <property type="entry name" value="Phage_int_M"/>
</dbReference>
<dbReference type="Pfam" id="PF22022">
    <property type="entry name" value="Phage_int_M"/>
    <property type="match status" value="1"/>
</dbReference>